<reference evidence="2" key="1">
    <citation type="submission" date="2017-11" db="EMBL/GenBank/DDBJ databases">
        <authorList>
            <person name="Kuznetsova I."/>
            <person name="Sazanova A."/>
            <person name="Chirak E."/>
            <person name="Safronova V."/>
            <person name="Willems A."/>
        </authorList>
    </citation>
    <scope>NUCLEOTIDE SEQUENCE [LARGE SCALE GENOMIC DNA]</scope>
    <source>
        <strain evidence="2">STM 196</strain>
    </source>
</reference>
<comment type="caution">
    <text evidence="1">The sequence shown here is derived from an EMBL/GenBank/DDBJ whole genome shotgun (WGS) entry which is preliminary data.</text>
</comment>
<dbReference type="EMBL" id="PGGO01000008">
    <property type="protein sequence ID" value="PSH68505.1"/>
    <property type="molecule type" value="Genomic_DNA"/>
</dbReference>
<proteinExistence type="predicted"/>
<evidence type="ECO:0000313" key="1">
    <source>
        <dbReference type="EMBL" id="PSH68505.1"/>
    </source>
</evidence>
<organism evidence="1 2">
    <name type="scientific">Phyllobacterium brassicacearum</name>
    <dbReference type="NCBI Taxonomy" id="314235"/>
    <lineage>
        <taxon>Bacteria</taxon>
        <taxon>Pseudomonadati</taxon>
        <taxon>Pseudomonadota</taxon>
        <taxon>Alphaproteobacteria</taxon>
        <taxon>Hyphomicrobiales</taxon>
        <taxon>Phyllobacteriaceae</taxon>
        <taxon>Phyllobacterium</taxon>
    </lineage>
</organism>
<evidence type="ECO:0000313" key="2">
    <source>
        <dbReference type="Proteomes" id="UP000241444"/>
    </source>
</evidence>
<name>A0A2P7BPZ9_9HYPH</name>
<accession>A0A2P7BPZ9</accession>
<gene>
    <name evidence="1" type="ORF">CU102_12065</name>
</gene>
<dbReference type="OrthoDB" id="8115627at2"/>
<dbReference type="Proteomes" id="UP000241444">
    <property type="component" value="Unassembled WGS sequence"/>
</dbReference>
<keyword evidence="2" id="KW-1185">Reference proteome</keyword>
<protein>
    <submittedName>
        <fullName evidence="1">Uncharacterized protein</fullName>
    </submittedName>
</protein>
<dbReference type="RefSeq" id="WP_133624648.1">
    <property type="nucleotide sequence ID" value="NZ_PGGO01000008.1"/>
</dbReference>
<sequence>MSQHLFDQLTYSEDDWHIMENAHIRACELLGEHPAHYENNDRLARTIMQVFGTGARDYEIIASIAAQRERIMVYLLSTRH</sequence>
<dbReference type="AlphaFoldDB" id="A0A2P7BPZ9"/>